<dbReference type="InParanoid" id="A0A0C2W7I4"/>
<dbReference type="Proteomes" id="UP000054549">
    <property type="component" value="Unassembled WGS sequence"/>
</dbReference>
<dbReference type="EMBL" id="KN818383">
    <property type="protein sequence ID" value="KIL57097.1"/>
    <property type="molecule type" value="Genomic_DNA"/>
</dbReference>
<evidence type="ECO:0000313" key="2">
    <source>
        <dbReference type="Proteomes" id="UP000054549"/>
    </source>
</evidence>
<accession>A0A0C2W7I4</accession>
<sequence length="97" mass="10940">MLRYRSHEDVELIIDDNDTFVTYSGNWGTNSSYAAYLQAYGSTMHYTLQPNATASISFYGSYIIVFGILPSNYALEHPFFNLVPPCQMAIIRSSLPT</sequence>
<keyword evidence="2" id="KW-1185">Reference proteome</keyword>
<dbReference type="HOGENOM" id="CLU_2346207_0_0_1"/>
<dbReference type="OrthoDB" id="3265734at2759"/>
<name>A0A0C2W7I4_AMAMK</name>
<gene>
    <name evidence="1" type="ORF">M378DRAFT_421578</name>
</gene>
<reference evidence="1 2" key="1">
    <citation type="submission" date="2014-04" db="EMBL/GenBank/DDBJ databases">
        <title>Evolutionary Origins and Diversification of the Mycorrhizal Mutualists.</title>
        <authorList>
            <consortium name="DOE Joint Genome Institute"/>
            <consortium name="Mycorrhizal Genomics Consortium"/>
            <person name="Kohler A."/>
            <person name="Kuo A."/>
            <person name="Nagy L.G."/>
            <person name="Floudas D."/>
            <person name="Copeland A."/>
            <person name="Barry K.W."/>
            <person name="Cichocki N."/>
            <person name="Veneault-Fourrey C."/>
            <person name="LaButti K."/>
            <person name="Lindquist E.A."/>
            <person name="Lipzen A."/>
            <person name="Lundell T."/>
            <person name="Morin E."/>
            <person name="Murat C."/>
            <person name="Riley R."/>
            <person name="Ohm R."/>
            <person name="Sun H."/>
            <person name="Tunlid A."/>
            <person name="Henrissat B."/>
            <person name="Grigoriev I.V."/>
            <person name="Hibbett D.S."/>
            <person name="Martin F."/>
        </authorList>
    </citation>
    <scope>NUCLEOTIDE SEQUENCE [LARGE SCALE GENOMIC DNA]</scope>
    <source>
        <strain evidence="1 2">Koide BX008</strain>
    </source>
</reference>
<protein>
    <submittedName>
        <fullName evidence="1">Uncharacterized protein</fullName>
    </submittedName>
</protein>
<organism evidence="1 2">
    <name type="scientific">Amanita muscaria (strain Koide BX008)</name>
    <dbReference type="NCBI Taxonomy" id="946122"/>
    <lineage>
        <taxon>Eukaryota</taxon>
        <taxon>Fungi</taxon>
        <taxon>Dikarya</taxon>
        <taxon>Basidiomycota</taxon>
        <taxon>Agaricomycotina</taxon>
        <taxon>Agaricomycetes</taxon>
        <taxon>Agaricomycetidae</taxon>
        <taxon>Agaricales</taxon>
        <taxon>Pluteineae</taxon>
        <taxon>Amanitaceae</taxon>
        <taxon>Amanita</taxon>
    </lineage>
</organism>
<proteinExistence type="predicted"/>
<evidence type="ECO:0000313" key="1">
    <source>
        <dbReference type="EMBL" id="KIL57097.1"/>
    </source>
</evidence>
<dbReference type="AlphaFoldDB" id="A0A0C2W7I4"/>